<dbReference type="InterPro" id="IPR027413">
    <property type="entry name" value="GROEL-like_equatorial_sf"/>
</dbReference>
<dbReference type="Gene3D" id="1.10.560.10">
    <property type="entry name" value="GroEL-like equatorial domain"/>
    <property type="match status" value="2"/>
</dbReference>
<evidence type="ECO:0000313" key="2">
    <source>
        <dbReference type="Proteomes" id="UP000314294"/>
    </source>
</evidence>
<dbReference type="SUPFAM" id="SSF52029">
    <property type="entry name" value="GroEL apical domain-like"/>
    <property type="match status" value="1"/>
</dbReference>
<dbReference type="EMBL" id="SRLO01002283">
    <property type="protein sequence ID" value="TNN33301.1"/>
    <property type="molecule type" value="Genomic_DNA"/>
</dbReference>
<sequence>MLVSTVINHRRHVGLQKLSALAGITHSSLGPNKMFKFIRDEASGESALACSCVRVLENLEPTCGVGRLVHETVRAHHEVYRTGAGSLLFLAGAWSRAALECLRRGVSVARVVSAMSGGMEACLDVCGECGVSTESLGAAPPGLRPSEKPVVPREAGGETLNAAGRRKVKLSRHFYDTVDVAPPPRPQRPDVARLAAGLSHGCVDAMNLVVEAVRIQSENDPRGVGRSAFDVANVATCALPGLPEDRACVLPGCVVLVSDDRASVARHLQGRRLKVVVITGDLSHAYRHLGFKRPSGARRVRDRPRSASAASEEEAWLQETETRLLELEVDLVVVSGLADEHAVRRCCRRRILVVDGAKAAVSKALASATGAVPVAYAAQLSRRCVGVGAEAAVWREGKAWTAVNISAGALVTAVLTSHVDAKLQALEDRFWACAYRLHHALDGKVLLPGAGVTEMLCVRRLEKEAELHDETASDPYRGLVLRLMADGFVDYVATVMVNAGTFSKAGARTALSQRLPACAGSPRAAAAALLSEDGEARVYDGLTVKREAWRSALDLVLLVLQTDAEVITGVDPEAGGAEGNLMLL</sequence>
<evidence type="ECO:0000313" key="1">
    <source>
        <dbReference type="EMBL" id="TNN33301.1"/>
    </source>
</evidence>
<comment type="caution">
    <text evidence="1">The sequence shown here is derived from an EMBL/GenBank/DDBJ whole genome shotgun (WGS) entry which is preliminary data.</text>
</comment>
<accession>A0A4Z2EXK4</accession>
<organism evidence="1 2">
    <name type="scientific">Liparis tanakae</name>
    <name type="common">Tanaka's snailfish</name>
    <dbReference type="NCBI Taxonomy" id="230148"/>
    <lineage>
        <taxon>Eukaryota</taxon>
        <taxon>Metazoa</taxon>
        <taxon>Chordata</taxon>
        <taxon>Craniata</taxon>
        <taxon>Vertebrata</taxon>
        <taxon>Euteleostomi</taxon>
        <taxon>Actinopterygii</taxon>
        <taxon>Neopterygii</taxon>
        <taxon>Teleostei</taxon>
        <taxon>Neoteleostei</taxon>
        <taxon>Acanthomorphata</taxon>
        <taxon>Eupercaria</taxon>
        <taxon>Perciformes</taxon>
        <taxon>Cottioidei</taxon>
        <taxon>Cottales</taxon>
        <taxon>Liparidae</taxon>
        <taxon>Liparis</taxon>
    </lineage>
</organism>
<gene>
    <name evidence="1" type="primary">BBS12</name>
    <name evidence="1" type="ORF">EYF80_056536</name>
</gene>
<dbReference type="SUPFAM" id="SSF48592">
    <property type="entry name" value="GroEL equatorial domain-like"/>
    <property type="match status" value="1"/>
</dbReference>
<dbReference type="Pfam" id="PF00118">
    <property type="entry name" value="Cpn60_TCP1"/>
    <property type="match status" value="1"/>
</dbReference>
<dbReference type="PANTHER" id="PTHR46883:SF1">
    <property type="entry name" value="BARDET-BIEDL SYNDROME 12 PROTEIN"/>
    <property type="match status" value="1"/>
</dbReference>
<dbReference type="PANTHER" id="PTHR46883">
    <property type="entry name" value="BARDET-BIEDL SYNDROME 12 PROTEIN"/>
    <property type="match status" value="1"/>
</dbReference>
<dbReference type="InterPro" id="IPR042984">
    <property type="entry name" value="BBS12"/>
</dbReference>
<name>A0A4Z2EXK4_9TELE</name>
<dbReference type="AlphaFoldDB" id="A0A4Z2EXK4"/>
<keyword evidence="2" id="KW-1185">Reference proteome</keyword>
<dbReference type="GO" id="GO:0005524">
    <property type="term" value="F:ATP binding"/>
    <property type="evidence" value="ECO:0007669"/>
    <property type="project" value="InterPro"/>
</dbReference>
<dbReference type="Proteomes" id="UP000314294">
    <property type="component" value="Unassembled WGS sequence"/>
</dbReference>
<dbReference type="GO" id="GO:0045494">
    <property type="term" value="P:photoreceptor cell maintenance"/>
    <property type="evidence" value="ECO:0007669"/>
    <property type="project" value="TreeGrafter"/>
</dbReference>
<reference evidence="1 2" key="1">
    <citation type="submission" date="2019-03" db="EMBL/GenBank/DDBJ databases">
        <title>First draft genome of Liparis tanakae, snailfish: a comprehensive survey of snailfish specific genes.</title>
        <authorList>
            <person name="Kim W."/>
            <person name="Song I."/>
            <person name="Jeong J.-H."/>
            <person name="Kim D."/>
            <person name="Kim S."/>
            <person name="Ryu S."/>
            <person name="Song J.Y."/>
            <person name="Lee S.K."/>
        </authorList>
    </citation>
    <scope>NUCLEOTIDE SEQUENCE [LARGE SCALE GENOMIC DNA]</scope>
    <source>
        <tissue evidence="1">Muscle</tissue>
    </source>
</reference>
<dbReference type="GO" id="GO:0051131">
    <property type="term" value="P:chaperone-mediated protein complex assembly"/>
    <property type="evidence" value="ECO:0007669"/>
    <property type="project" value="InterPro"/>
</dbReference>
<proteinExistence type="predicted"/>
<dbReference type="OrthoDB" id="10037098at2759"/>
<dbReference type="Gene3D" id="3.50.7.10">
    <property type="entry name" value="GroEL"/>
    <property type="match status" value="1"/>
</dbReference>
<dbReference type="InterPro" id="IPR002423">
    <property type="entry name" value="Cpn60/GroEL/TCP-1"/>
</dbReference>
<protein>
    <submittedName>
        <fullName evidence="1">Bardet-Biedl syndrome 12 protein</fullName>
    </submittedName>
</protein>
<dbReference type="InterPro" id="IPR027409">
    <property type="entry name" value="GroEL-like_apical_dom_sf"/>
</dbReference>